<accession>A0A6A3GUM6</accession>
<evidence type="ECO:0000256" key="1">
    <source>
        <dbReference type="ARBA" id="ARBA00005234"/>
    </source>
</evidence>
<evidence type="ECO:0000259" key="5">
    <source>
        <dbReference type="PROSITE" id="PS50600"/>
    </source>
</evidence>
<organism evidence="6 7">
    <name type="scientific">Phytophthora rubi</name>
    <dbReference type="NCBI Taxonomy" id="129364"/>
    <lineage>
        <taxon>Eukaryota</taxon>
        <taxon>Sar</taxon>
        <taxon>Stramenopiles</taxon>
        <taxon>Oomycota</taxon>
        <taxon>Peronosporomycetes</taxon>
        <taxon>Peronosporales</taxon>
        <taxon>Peronosporaceae</taxon>
        <taxon>Phytophthora</taxon>
    </lineage>
</organism>
<keyword evidence="3" id="KW-0378">Hydrolase</keyword>
<gene>
    <name evidence="6" type="ORF">PR001_g30338</name>
</gene>
<dbReference type="GO" id="GO:0006508">
    <property type="term" value="P:proteolysis"/>
    <property type="evidence" value="ECO:0007669"/>
    <property type="project" value="UniProtKB-KW"/>
</dbReference>
<dbReference type="AlphaFoldDB" id="A0A6A3GUM6"/>
<proteinExistence type="inferred from homology"/>
<dbReference type="EMBL" id="QXFV01006744">
    <property type="protein sequence ID" value="KAE8960582.1"/>
    <property type="molecule type" value="Genomic_DNA"/>
</dbReference>
<dbReference type="SUPFAM" id="SSF54001">
    <property type="entry name" value="Cysteine proteinases"/>
    <property type="match status" value="1"/>
</dbReference>
<feature type="region of interest" description="Disordered" evidence="4">
    <location>
        <begin position="412"/>
        <end position="443"/>
    </location>
</feature>
<comment type="similarity">
    <text evidence="1">Belongs to the peptidase C48 family.</text>
</comment>
<evidence type="ECO:0000313" key="7">
    <source>
        <dbReference type="Proteomes" id="UP000429607"/>
    </source>
</evidence>
<comment type="caution">
    <text evidence="6">The sequence shown here is derived from an EMBL/GenBank/DDBJ whole genome shotgun (WGS) entry which is preliminary data.</text>
</comment>
<evidence type="ECO:0000256" key="3">
    <source>
        <dbReference type="ARBA" id="ARBA00022801"/>
    </source>
</evidence>
<sequence length="455" mass="50020">MEAFPVSNSECDAIAVYDEADSSSSRSINAADNDLVEVVYIKDFGYFSRAQIELFKRVENLKNACVLGGKLKVWMLQEVIGSVDAHIHGEVRAFADQVLTTYPYAQINGLEAIPDHDFSMLYRAAPPVWLSDACIRALCERLVHDFASARFAGVQNAKQQPKRTRNRQSQEVDPCVLEKVREAAAISNMETVMIPVNFENSHWCALIVKTAERRIYYCDSLMQGAFSGPLREIANSIRRLELHHFDVSALTNPCQKDVYNCGVFVCWVFIRHVVDDASRLFAAHNMNARRFELFYYILTGKVNVLRERTSVSVRRPLSAVLHDINESTGTSGVTADQLNVQGSCEPCGLHDGAAGYGVDLPVLPMTDIVPMTSLDSRATPNTNTQETQPNMVQCLQSGQILGVHDAPAVPTPGDVGVASETSDRRMTPTPGGVGADSDVSDNSTTTFGLEAFATM</sequence>
<name>A0A6A3GUM6_9STRA</name>
<dbReference type="Proteomes" id="UP000429607">
    <property type="component" value="Unassembled WGS sequence"/>
</dbReference>
<evidence type="ECO:0000256" key="2">
    <source>
        <dbReference type="ARBA" id="ARBA00022670"/>
    </source>
</evidence>
<evidence type="ECO:0000256" key="4">
    <source>
        <dbReference type="SAM" id="MobiDB-lite"/>
    </source>
</evidence>
<dbReference type="Pfam" id="PF02902">
    <property type="entry name" value="Peptidase_C48"/>
    <property type="match status" value="1"/>
</dbReference>
<dbReference type="Gene3D" id="3.40.395.10">
    <property type="entry name" value="Adenoviral Proteinase, Chain A"/>
    <property type="match status" value="1"/>
</dbReference>
<protein>
    <recommendedName>
        <fullName evidence="5">Ubiquitin-like protease family profile domain-containing protein</fullName>
    </recommendedName>
</protein>
<dbReference type="InterPro" id="IPR003653">
    <property type="entry name" value="Peptidase_C48_C"/>
</dbReference>
<dbReference type="GO" id="GO:0008234">
    <property type="term" value="F:cysteine-type peptidase activity"/>
    <property type="evidence" value="ECO:0007669"/>
    <property type="project" value="InterPro"/>
</dbReference>
<dbReference type="InterPro" id="IPR038765">
    <property type="entry name" value="Papain-like_cys_pep_sf"/>
</dbReference>
<dbReference type="PROSITE" id="PS50600">
    <property type="entry name" value="ULP_PROTEASE"/>
    <property type="match status" value="1"/>
</dbReference>
<evidence type="ECO:0000313" key="6">
    <source>
        <dbReference type="EMBL" id="KAE8960582.1"/>
    </source>
</evidence>
<reference evidence="6 7" key="1">
    <citation type="submission" date="2018-09" db="EMBL/GenBank/DDBJ databases">
        <title>Genomic investigation of the strawberry pathogen Phytophthora fragariae indicates pathogenicity is determined by transcriptional variation in three key races.</title>
        <authorList>
            <person name="Adams T.M."/>
            <person name="Armitage A.D."/>
            <person name="Sobczyk M.K."/>
            <person name="Bates H.J."/>
            <person name="Dunwell J.M."/>
            <person name="Nellist C.F."/>
            <person name="Harrison R.J."/>
        </authorList>
    </citation>
    <scope>NUCLEOTIDE SEQUENCE [LARGE SCALE GENOMIC DNA]</scope>
    <source>
        <strain evidence="6 7">SCRP249</strain>
    </source>
</reference>
<feature type="domain" description="Ubiquitin-like protease family profile" evidence="5">
    <location>
        <begin position="111"/>
        <end position="272"/>
    </location>
</feature>
<keyword evidence="2" id="KW-0645">Protease</keyword>